<gene>
    <name evidence="11" type="primary">LOC101853755</name>
</gene>
<dbReference type="GeneID" id="101853755"/>
<organism evidence="10 11">
    <name type="scientific">Aplysia californica</name>
    <name type="common">California sea hare</name>
    <dbReference type="NCBI Taxonomy" id="6500"/>
    <lineage>
        <taxon>Eukaryota</taxon>
        <taxon>Metazoa</taxon>
        <taxon>Spiralia</taxon>
        <taxon>Lophotrochozoa</taxon>
        <taxon>Mollusca</taxon>
        <taxon>Gastropoda</taxon>
        <taxon>Heterobranchia</taxon>
        <taxon>Euthyneura</taxon>
        <taxon>Tectipleura</taxon>
        <taxon>Aplysiida</taxon>
        <taxon>Aplysioidea</taxon>
        <taxon>Aplysiidae</taxon>
        <taxon>Aplysia</taxon>
    </lineage>
</organism>
<dbReference type="PANTHER" id="PTHR43220:SF21">
    <property type="entry name" value="TRANSMEMBRANE PROTEIN 41A"/>
    <property type="match status" value="1"/>
</dbReference>
<keyword evidence="5 8" id="KW-0472">Membrane</keyword>
<sequence length="363" mass="40913">MDEDSLQVKRPKFNSAFRLCYSLQLVPCHNEKHQLIAVYPRRDSNNNNSSSTTNITWDSRCRCWRSNSSNSSSSSSWQQISPYWERLLQRVMENNNTDRGVRRSPSSQGGTPAPGSGHSPNSHLCWSIMWVPVIFSLATVSLYLLSHWFVDLEAGKSFALKFPTSIEDITQMSSFLLHMKETHLAYLLLVFCAGFIYKQTFAIPGSVFLNLLAGALFGPYLGFLLASPLTALGATNCYLLSRTFGRSYVTQYFPERVKFFQEKVEENKDSLFFFLLFLRLFPMSPNWFMNVVAPLVGIPIHLFFLSVLIGLMPYNFICVQTGSVLSEISSVSDVFSTGTMLKMSLAALAALLPGLVIKKLHKD</sequence>
<keyword evidence="10" id="KW-1185">Reference proteome</keyword>
<proteinExistence type="inferred from homology"/>
<evidence type="ECO:0000256" key="5">
    <source>
        <dbReference type="ARBA" id="ARBA00023136"/>
    </source>
</evidence>
<accession>A0ABM0JCJ8</accession>
<evidence type="ECO:0000256" key="3">
    <source>
        <dbReference type="ARBA" id="ARBA00022729"/>
    </source>
</evidence>
<feature type="domain" description="VTT" evidence="9">
    <location>
        <begin position="203"/>
        <end position="323"/>
    </location>
</feature>
<dbReference type="InterPro" id="IPR045014">
    <property type="entry name" value="TM41A/B"/>
</dbReference>
<protein>
    <submittedName>
        <fullName evidence="11">Transmembrane protein 41A</fullName>
    </submittedName>
</protein>
<evidence type="ECO:0000256" key="6">
    <source>
        <dbReference type="ARBA" id="ARBA00025797"/>
    </source>
</evidence>
<feature type="transmembrane region" description="Helical" evidence="8">
    <location>
        <begin position="183"/>
        <end position="200"/>
    </location>
</feature>
<evidence type="ECO:0000256" key="1">
    <source>
        <dbReference type="ARBA" id="ARBA00004141"/>
    </source>
</evidence>
<dbReference type="InterPro" id="IPR032816">
    <property type="entry name" value="VTT_dom"/>
</dbReference>
<reference evidence="11" key="1">
    <citation type="submission" date="2025-08" db="UniProtKB">
        <authorList>
            <consortium name="RefSeq"/>
        </authorList>
    </citation>
    <scope>IDENTIFICATION</scope>
</reference>
<feature type="compositionally biased region" description="Polar residues" evidence="7">
    <location>
        <begin position="97"/>
        <end position="110"/>
    </location>
</feature>
<feature type="transmembrane region" description="Helical" evidence="8">
    <location>
        <begin position="334"/>
        <end position="357"/>
    </location>
</feature>
<feature type="transmembrane region" description="Helical" evidence="8">
    <location>
        <begin position="295"/>
        <end position="314"/>
    </location>
</feature>
<feature type="region of interest" description="Disordered" evidence="7">
    <location>
        <begin position="97"/>
        <end position="118"/>
    </location>
</feature>
<dbReference type="Proteomes" id="UP000694888">
    <property type="component" value="Unplaced"/>
</dbReference>
<name>A0ABM0JCJ8_APLCA</name>
<dbReference type="PANTHER" id="PTHR43220">
    <property type="match status" value="1"/>
</dbReference>
<evidence type="ECO:0000256" key="2">
    <source>
        <dbReference type="ARBA" id="ARBA00022692"/>
    </source>
</evidence>
<evidence type="ECO:0000313" key="10">
    <source>
        <dbReference type="Proteomes" id="UP000694888"/>
    </source>
</evidence>
<keyword evidence="4 8" id="KW-1133">Transmembrane helix</keyword>
<evidence type="ECO:0000259" key="9">
    <source>
        <dbReference type="Pfam" id="PF09335"/>
    </source>
</evidence>
<evidence type="ECO:0000313" key="11">
    <source>
        <dbReference type="RefSeq" id="XP_005090571.1"/>
    </source>
</evidence>
<comment type="similarity">
    <text evidence="6">Belongs to the TMEM41 family.</text>
</comment>
<evidence type="ECO:0000256" key="4">
    <source>
        <dbReference type="ARBA" id="ARBA00022989"/>
    </source>
</evidence>
<evidence type="ECO:0000256" key="7">
    <source>
        <dbReference type="SAM" id="MobiDB-lite"/>
    </source>
</evidence>
<evidence type="ECO:0000256" key="8">
    <source>
        <dbReference type="SAM" id="Phobius"/>
    </source>
</evidence>
<keyword evidence="3" id="KW-0732">Signal</keyword>
<dbReference type="Pfam" id="PF09335">
    <property type="entry name" value="VTT_dom"/>
    <property type="match status" value="1"/>
</dbReference>
<dbReference type="RefSeq" id="XP_005090571.1">
    <property type="nucleotide sequence ID" value="XM_005090514.3"/>
</dbReference>
<comment type="subcellular location">
    <subcellularLocation>
        <location evidence="1">Membrane</location>
        <topology evidence="1">Multi-pass membrane protein</topology>
    </subcellularLocation>
</comment>
<keyword evidence="2 8" id="KW-0812">Transmembrane</keyword>
<feature type="transmembrane region" description="Helical" evidence="8">
    <location>
        <begin position="128"/>
        <end position="150"/>
    </location>
</feature>